<dbReference type="GO" id="GO:0043093">
    <property type="term" value="P:FtsZ-dependent cytokinesis"/>
    <property type="evidence" value="ECO:0007669"/>
    <property type="project" value="UniProtKB-UniRule"/>
</dbReference>
<feature type="region of interest" description="Disordered" evidence="9">
    <location>
        <begin position="1"/>
        <end position="43"/>
    </location>
</feature>
<keyword evidence="6 8" id="KW-0472">Membrane</keyword>
<evidence type="ECO:0000256" key="4">
    <source>
        <dbReference type="ARBA" id="ARBA00022692"/>
    </source>
</evidence>
<dbReference type="GO" id="GO:0005886">
    <property type="term" value="C:plasma membrane"/>
    <property type="evidence" value="ECO:0007669"/>
    <property type="project" value="UniProtKB-SubCell"/>
</dbReference>
<dbReference type="InterPro" id="IPR005548">
    <property type="entry name" value="Cell_div_FtsQ/DivIB_C"/>
</dbReference>
<dbReference type="HAMAP" id="MF_00912">
    <property type="entry name" value="DivIB"/>
    <property type="match status" value="1"/>
</dbReference>
<comment type="subcellular location">
    <subcellularLocation>
        <location evidence="8">Cell membrane</location>
        <topology evidence="8">Single-pass type II membrane protein</topology>
    </subcellularLocation>
    <subcellularLocation>
        <location evidence="1">Membrane</location>
    </subcellularLocation>
    <text evidence="8">Localizes to the division septum.</text>
</comment>
<protein>
    <recommendedName>
        <fullName evidence="8">Cell division protein DivIB</fullName>
    </recommendedName>
</protein>
<comment type="caution">
    <text evidence="11">The sequence shown here is derived from an EMBL/GenBank/DDBJ whole genome shotgun (WGS) entry which is preliminary data.</text>
</comment>
<dbReference type="InterPro" id="IPR026580">
    <property type="entry name" value="DivIB"/>
</dbReference>
<dbReference type="PANTHER" id="PTHR37820">
    <property type="entry name" value="CELL DIVISION PROTEIN DIVIB"/>
    <property type="match status" value="1"/>
</dbReference>
<accession>A0A0R1HVL0</accession>
<evidence type="ECO:0000256" key="6">
    <source>
        <dbReference type="ARBA" id="ARBA00023136"/>
    </source>
</evidence>
<evidence type="ECO:0000256" key="9">
    <source>
        <dbReference type="SAM" id="MobiDB-lite"/>
    </source>
</evidence>
<evidence type="ECO:0000256" key="7">
    <source>
        <dbReference type="ARBA" id="ARBA00023306"/>
    </source>
</evidence>
<feature type="transmembrane region" description="Helical" evidence="8">
    <location>
        <begin position="58"/>
        <end position="76"/>
    </location>
</feature>
<keyword evidence="2 8" id="KW-1003">Cell membrane</keyword>
<feature type="domain" description="POTRA" evidence="10">
    <location>
        <begin position="80"/>
        <end position="151"/>
    </location>
</feature>
<dbReference type="InterPro" id="IPR013685">
    <property type="entry name" value="POTRA_FtsQ_type"/>
</dbReference>
<proteinExistence type="inferred from homology"/>
<dbReference type="PANTHER" id="PTHR37820:SF1">
    <property type="entry name" value="CELL DIVISION PROTEIN FTSQ"/>
    <property type="match status" value="1"/>
</dbReference>
<dbReference type="Pfam" id="PF03799">
    <property type="entry name" value="FtsQ_DivIB_C"/>
    <property type="match status" value="1"/>
</dbReference>
<dbReference type="Pfam" id="PF08478">
    <property type="entry name" value="POTRA_1"/>
    <property type="match status" value="1"/>
</dbReference>
<dbReference type="GO" id="GO:0032153">
    <property type="term" value="C:cell division site"/>
    <property type="evidence" value="ECO:0007669"/>
    <property type="project" value="UniProtKB-UniRule"/>
</dbReference>
<keyword evidence="3 8" id="KW-0132">Cell division</keyword>
<dbReference type="InterPro" id="IPR034746">
    <property type="entry name" value="POTRA"/>
</dbReference>
<dbReference type="EMBL" id="AZCX01000001">
    <property type="protein sequence ID" value="KRK49545.1"/>
    <property type="molecule type" value="Genomic_DNA"/>
</dbReference>
<dbReference type="RefSeq" id="WP_056941853.1">
    <property type="nucleotide sequence ID" value="NZ_AZCX01000001.1"/>
</dbReference>
<evidence type="ECO:0000259" key="10">
    <source>
        <dbReference type="PROSITE" id="PS51779"/>
    </source>
</evidence>
<keyword evidence="5 8" id="KW-1133">Transmembrane helix</keyword>
<evidence type="ECO:0000313" key="11">
    <source>
        <dbReference type="EMBL" id="KRK49545.1"/>
    </source>
</evidence>
<comment type="similarity">
    <text evidence="8">Belongs to the FtsQ/DivIB family. DivIB subfamily.</text>
</comment>
<evidence type="ECO:0000256" key="1">
    <source>
        <dbReference type="ARBA" id="ARBA00004370"/>
    </source>
</evidence>
<comment type="function">
    <text evidence="8">Cell division protein that may be involved in stabilizing or promoting the assembly of the division complex.</text>
</comment>
<dbReference type="Proteomes" id="UP000050911">
    <property type="component" value="Unassembled WGS sequence"/>
</dbReference>
<keyword evidence="7 8" id="KW-0131">Cell cycle</keyword>
<organism evidence="11 12">
    <name type="scientific">Secundilactobacillus kimchicus JCM 15530</name>
    <dbReference type="NCBI Taxonomy" id="1302272"/>
    <lineage>
        <taxon>Bacteria</taxon>
        <taxon>Bacillati</taxon>
        <taxon>Bacillota</taxon>
        <taxon>Bacilli</taxon>
        <taxon>Lactobacillales</taxon>
        <taxon>Lactobacillaceae</taxon>
        <taxon>Secundilactobacillus</taxon>
    </lineage>
</organism>
<evidence type="ECO:0000256" key="3">
    <source>
        <dbReference type="ARBA" id="ARBA00022618"/>
    </source>
</evidence>
<dbReference type="OrthoDB" id="1819027at2"/>
<evidence type="ECO:0000256" key="5">
    <source>
        <dbReference type="ARBA" id="ARBA00022989"/>
    </source>
</evidence>
<keyword evidence="12" id="KW-1185">Reference proteome</keyword>
<dbReference type="STRING" id="1302272.FC96_GL000477"/>
<feature type="compositionally biased region" description="Basic residues" evidence="9">
    <location>
        <begin position="28"/>
        <end position="43"/>
    </location>
</feature>
<gene>
    <name evidence="8" type="primary">divIB</name>
    <name evidence="11" type="ORF">FC96_GL000477</name>
</gene>
<dbReference type="PROSITE" id="PS51779">
    <property type="entry name" value="POTRA"/>
    <property type="match status" value="1"/>
</dbReference>
<keyword evidence="4 8" id="KW-0812">Transmembrane</keyword>
<evidence type="ECO:0000256" key="2">
    <source>
        <dbReference type="ARBA" id="ARBA00022475"/>
    </source>
</evidence>
<reference evidence="11 12" key="1">
    <citation type="journal article" date="2015" name="Genome Announc.">
        <title>Expanding the biotechnology potential of lactobacilli through comparative genomics of 213 strains and associated genera.</title>
        <authorList>
            <person name="Sun Z."/>
            <person name="Harris H.M."/>
            <person name="McCann A."/>
            <person name="Guo C."/>
            <person name="Argimon S."/>
            <person name="Zhang W."/>
            <person name="Yang X."/>
            <person name="Jeffery I.B."/>
            <person name="Cooney J.C."/>
            <person name="Kagawa T.F."/>
            <person name="Liu W."/>
            <person name="Song Y."/>
            <person name="Salvetti E."/>
            <person name="Wrobel A."/>
            <person name="Rasinkangas P."/>
            <person name="Parkhill J."/>
            <person name="Rea M.C."/>
            <person name="O'Sullivan O."/>
            <person name="Ritari J."/>
            <person name="Douillard F.P."/>
            <person name="Paul Ross R."/>
            <person name="Yang R."/>
            <person name="Briner A.E."/>
            <person name="Felis G.E."/>
            <person name="de Vos W.M."/>
            <person name="Barrangou R."/>
            <person name="Klaenhammer T.R."/>
            <person name="Caufield P.W."/>
            <person name="Cui Y."/>
            <person name="Zhang H."/>
            <person name="O'Toole P.W."/>
        </authorList>
    </citation>
    <scope>NUCLEOTIDE SEQUENCE [LARGE SCALE GENOMIC DNA]</scope>
    <source>
        <strain evidence="11 12">JCM 15530</strain>
    </source>
</reference>
<dbReference type="InterPro" id="IPR050487">
    <property type="entry name" value="FtsQ_DivIB"/>
</dbReference>
<evidence type="ECO:0000256" key="8">
    <source>
        <dbReference type="HAMAP-Rule" id="MF_00912"/>
    </source>
</evidence>
<dbReference type="PATRIC" id="fig|1302272.5.peg.475"/>
<dbReference type="AlphaFoldDB" id="A0A0R1HVL0"/>
<sequence>MAFKSKKTTSNSELTPWEKYQQAQKQHAAAKKHRPKLRIGKKLPKLKQQKERQLSRRMGILIGSFGVVLLIAVYFVSPLSHISAIQVVGNRELTSRQVENVAAVHRGDSIFRVVGKKDQLTASAEKKEPRVRQLSFDISNFNHLKIRVKEYPTAGYVASKGQYQVALESGVISKETRQQPSGNYPVYDKFNSQQTLHKMIVQFSQLPDDLKGGISEIQYLPTKSNPERIHAFMNDGNEVYASLSTFAKKMAYYPSIAEKMKTKGVVNLEVGAYSYPFNS</sequence>
<name>A0A0R1HVL0_9LACO</name>
<evidence type="ECO:0000313" key="12">
    <source>
        <dbReference type="Proteomes" id="UP000050911"/>
    </source>
</evidence>
<dbReference type="Gene3D" id="3.40.50.10960">
    <property type="match status" value="1"/>
</dbReference>